<dbReference type="InterPro" id="IPR004360">
    <property type="entry name" value="Glyas_Fos-R_dOase_dom"/>
</dbReference>
<dbReference type="InterPro" id="IPR029068">
    <property type="entry name" value="Glyas_Bleomycin-R_OHBP_Dase"/>
</dbReference>
<dbReference type="InterPro" id="IPR000335">
    <property type="entry name" value="Bleomycin-R"/>
</dbReference>
<reference evidence="5 6" key="1">
    <citation type="submission" date="2024-09" db="EMBL/GenBank/DDBJ databases">
        <authorList>
            <person name="Sun Q."/>
            <person name="Mori K."/>
        </authorList>
    </citation>
    <scope>NUCLEOTIDE SEQUENCE [LARGE SCALE GENOMIC DNA]</scope>
    <source>
        <strain evidence="5 6">ATCC 51285</strain>
    </source>
</reference>
<dbReference type="RefSeq" id="WP_027312869.1">
    <property type="nucleotide sequence ID" value="NZ_JBHLZN010000007.1"/>
</dbReference>
<comment type="similarity">
    <text evidence="1">Belongs to the bleomycin resistance protein family.</text>
</comment>
<evidence type="ECO:0000256" key="2">
    <source>
        <dbReference type="ARBA" id="ARBA00021572"/>
    </source>
</evidence>
<proteinExistence type="inferred from homology"/>
<dbReference type="Pfam" id="PF00903">
    <property type="entry name" value="Glyoxalase"/>
    <property type="match status" value="1"/>
</dbReference>
<evidence type="ECO:0000259" key="4">
    <source>
        <dbReference type="PROSITE" id="PS51819"/>
    </source>
</evidence>
<name>A0ABV5ZF77_9GAMM</name>
<dbReference type="InterPro" id="IPR037523">
    <property type="entry name" value="VOC_core"/>
</dbReference>
<dbReference type="SUPFAM" id="SSF54593">
    <property type="entry name" value="Glyoxalase/Bleomycin resistance protein/Dihydroxybiphenyl dioxygenase"/>
    <property type="match status" value="1"/>
</dbReference>
<comment type="caution">
    <text evidence="5">The sequence shown here is derived from an EMBL/GenBank/DDBJ whole genome shotgun (WGS) entry which is preliminary data.</text>
</comment>
<gene>
    <name evidence="5" type="ORF">ACFFLH_16095</name>
</gene>
<accession>A0ABV5ZF77</accession>
<evidence type="ECO:0000256" key="1">
    <source>
        <dbReference type="ARBA" id="ARBA00011051"/>
    </source>
</evidence>
<dbReference type="CDD" id="cd08349">
    <property type="entry name" value="BLMA_like"/>
    <property type="match status" value="1"/>
</dbReference>
<keyword evidence="3" id="KW-0046">Antibiotic resistance</keyword>
<dbReference type="Proteomes" id="UP001589628">
    <property type="component" value="Unassembled WGS sequence"/>
</dbReference>
<organism evidence="5 6">
    <name type="scientific">Balneatrix alpica</name>
    <dbReference type="NCBI Taxonomy" id="75684"/>
    <lineage>
        <taxon>Bacteria</taxon>
        <taxon>Pseudomonadati</taxon>
        <taxon>Pseudomonadota</taxon>
        <taxon>Gammaproteobacteria</taxon>
        <taxon>Oceanospirillales</taxon>
        <taxon>Balneatrichaceae</taxon>
        <taxon>Balneatrix</taxon>
    </lineage>
</organism>
<dbReference type="EMBL" id="JBHLZN010000007">
    <property type="protein sequence ID" value="MFB9887937.1"/>
    <property type="molecule type" value="Genomic_DNA"/>
</dbReference>
<evidence type="ECO:0000313" key="6">
    <source>
        <dbReference type="Proteomes" id="UP001589628"/>
    </source>
</evidence>
<keyword evidence="6" id="KW-1185">Reference proteome</keyword>
<sequence>MPSHHFWNPMVPELIVSQFDESLDFYTSLLGFELRHQRPLPRVAYLDQQGAQLLLSERHPDSWLSGPLQRPYGRGMNLKIELADIDPLYLRLKAVNYPLFAELEEHWFDCGQAVLGSREFVLLDPDGYLLRFSQFLGQRG</sequence>
<evidence type="ECO:0000313" key="5">
    <source>
        <dbReference type="EMBL" id="MFB9887937.1"/>
    </source>
</evidence>
<dbReference type="Gene3D" id="3.10.180.10">
    <property type="entry name" value="2,3-Dihydroxybiphenyl 1,2-Dioxygenase, domain 1"/>
    <property type="match status" value="1"/>
</dbReference>
<feature type="domain" description="VOC" evidence="4">
    <location>
        <begin position="6"/>
        <end position="135"/>
    </location>
</feature>
<protein>
    <recommendedName>
        <fullName evidence="2">Bleomycin resistance protein</fullName>
    </recommendedName>
</protein>
<evidence type="ECO:0000256" key="3">
    <source>
        <dbReference type="ARBA" id="ARBA00023251"/>
    </source>
</evidence>
<dbReference type="PROSITE" id="PS51819">
    <property type="entry name" value="VOC"/>
    <property type="match status" value="1"/>
</dbReference>